<dbReference type="SUPFAM" id="SSF49478">
    <property type="entry name" value="Cna protein B-type domain"/>
    <property type="match status" value="1"/>
</dbReference>
<keyword evidence="3" id="KW-1185">Reference proteome</keyword>
<protein>
    <recommendedName>
        <fullName evidence="1">CNA-B domain-containing protein</fullName>
    </recommendedName>
</protein>
<organism evidence="2 3">
    <name type="scientific">Candidatus Enterococcus wittei</name>
    <dbReference type="NCBI Taxonomy" id="1987383"/>
    <lineage>
        <taxon>Bacteria</taxon>
        <taxon>Bacillati</taxon>
        <taxon>Bacillota</taxon>
        <taxon>Bacilli</taxon>
        <taxon>Lactobacillales</taxon>
        <taxon>Enterococcaceae</taxon>
        <taxon>Enterococcus</taxon>
    </lineage>
</organism>
<evidence type="ECO:0000313" key="3">
    <source>
        <dbReference type="Proteomes" id="UP000194933"/>
    </source>
</evidence>
<dbReference type="RefSeq" id="WP_179190596.1">
    <property type="nucleotide sequence ID" value="NZ_NGMO01000004.1"/>
</dbReference>
<feature type="non-terminal residue" evidence="2">
    <location>
        <position position="108"/>
    </location>
</feature>
<evidence type="ECO:0000259" key="1">
    <source>
        <dbReference type="Pfam" id="PF05738"/>
    </source>
</evidence>
<dbReference type="Gene3D" id="2.60.40.1140">
    <property type="entry name" value="Collagen-binding surface protein Cna, B-type domain"/>
    <property type="match status" value="1"/>
</dbReference>
<accession>A0A242JX14</accession>
<proteinExistence type="predicted"/>
<dbReference type="AlphaFoldDB" id="A0A242JX14"/>
<dbReference type="STRING" id="1987383.A5844_002249"/>
<sequence length="108" mass="11998">MTYDDHVIDAIVIVTKIDGELFANAIYGGGQTFVNSYAPETETTEVKGTKTWDDADNQDGKRPDSITVNLLADGEQIATKVVTENDGWSYEFQNLPKYKDGKEIVYTV</sequence>
<feature type="domain" description="CNA-B" evidence="1">
    <location>
        <begin position="46"/>
        <end position="108"/>
    </location>
</feature>
<evidence type="ECO:0000313" key="2">
    <source>
        <dbReference type="EMBL" id="OTP09471.1"/>
    </source>
</evidence>
<dbReference type="CDD" id="cd00222">
    <property type="entry name" value="CollagenBindB"/>
    <property type="match status" value="1"/>
</dbReference>
<reference evidence="2 3" key="1">
    <citation type="submission" date="2017-05" db="EMBL/GenBank/DDBJ databases">
        <title>The Genome Sequence of Enterococcus sp. 10A9_DIV0425.</title>
        <authorList>
            <consortium name="The Broad Institute Genomics Platform"/>
            <consortium name="The Broad Institute Genomic Center for Infectious Diseases"/>
            <person name="Earl A."/>
            <person name="Manson A."/>
            <person name="Schwartman J."/>
            <person name="Gilmore M."/>
            <person name="Abouelleil A."/>
            <person name="Cao P."/>
            <person name="Chapman S."/>
            <person name="Cusick C."/>
            <person name="Shea T."/>
            <person name="Young S."/>
            <person name="Neafsey D."/>
            <person name="Nusbaum C."/>
            <person name="Birren B."/>
        </authorList>
    </citation>
    <scope>NUCLEOTIDE SEQUENCE [LARGE SCALE GENOMIC DNA]</scope>
    <source>
        <strain evidence="2 3">10A9_DIV0425</strain>
    </source>
</reference>
<dbReference type="EMBL" id="NGMO01000004">
    <property type="protein sequence ID" value="OTP09471.1"/>
    <property type="molecule type" value="Genomic_DNA"/>
</dbReference>
<gene>
    <name evidence="2" type="ORF">A5844_002249</name>
</gene>
<dbReference type="Proteomes" id="UP000194933">
    <property type="component" value="Unassembled WGS sequence"/>
</dbReference>
<dbReference type="InterPro" id="IPR008454">
    <property type="entry name" value="Collagen-bd_Cna-like_B-typ_dom"/>
</dbReference>
<dbReference type="Pfam" id="PF05738">
    <property type="entry name" value="Cna_B"/>
    <property type="match status" value="1"/>
</dbReference>
<comment type="caution">
    <text evidence="2">The sequence shown here is derived from an EMBL/GenBank/DDBJ whole genome shotgun (WGS) entry which is preliminary data.</text>
</comment>
<name>A0A242JX14_9ENTE</name>